<keyword evidence="2" id="KW-1185">Reference proteome</keyword>
<dbReference type="AlphaFoldDB" id="A0A377GBA7"/>
<reference evidence="1 2" key="1">
    <citation type="submission" date="2018-06" db="EMBL/GenBank/DDBJ databases">
        <authorList>
            <consortium name="Pathogen Informatics"/>
            <person name="Doyle S."/>
        </authorList>
    </citation>
    <scope>NUCLEOTIDE SEQUENCE [LARGE SCALE GENOMIC DNA]</scope>
    <source>
        <strain evidence="1 2">NCTC11370</strain>
    </source>
</reference>
<accession>A0A377GBA7</accession>
<gene>
    <name evidence="1" type="ORF">NCTC11370_01656</name>
</gene>
<proteinExistence type="predicted"/>
<name>A0A377GBA7_9GAMM</name>
<organism evidence="1 2">
    <name type="scientific">Fluoribacter dumoffii</name>
    <dbReference type="NCBI Taxonomy" id="463"/>
    <lineage>
        <taxon>Bacteria</taxon>
        <taxon>Pseudomonadati</taxon>
        <taxon>Pseudomonadota</taxon>
        <taxon>Gammaproteobacteria</taxon>
        <taxon>Legionellales</taxon>
        <taxon>Legionellaceae</taxon>
        <taxon>Fluoribacter</taxon>
    </lineage>
</organism>
<evidence type="ECO:0008006" key="3">
    <source>
        <dbReference type="Google" id="ProtNLM"/>
    </source>
</evidence>
<protein>
    <recommendedName>
        <fullName evidence="3">SidC homolog</fullName>
    </recommendedName>
</protein>
<evidence type="ECO:0000313" key="1">
    <source>
        <dbReference type="EMBL" id="STO21588.1"/>
    </source>
</evidence>
<sequence length="381" mass="43593">MPSLIVTQGEAMYSKEEQTVKNNSDMDYGDDFISTEERRSSVDVTDELTLEQVFSKLQIYSGFKPSFFTNKDLANLSLTSKTLHSVVFSELNQRAAQQLLAHVVKGEKDKALAMIKQNPGLLLIKSKAVDYSGRTIIGTAFQAAIGVGDKPMWEMMLPYFKKLEDKGLIEQGEALRQFHEQFPNGIEDEVSAEKLKDYYNAIALAIIHDEDHGHFVIEGFRKEITRQKEITQGKHFNLQHLIAAHQAYIDNFDALDNWDNRDLFWRKVMGYVQRQMTAYDAQIHCSGIKSVLDKENSFHRTFKFSNFGEFFPLMPDSGLGFEFACYSYFSAIVSPRSVAGVTYVAYGPRMLENYMEQKQTHLLDLESHLSKEWFISPMNCS</sequence>
<evidence type="ECO:0000313" key="2">
    <source>
        <dbReference type="Proteomes" id="UP000254554"/>
    </source>
</evidence>
<dbReference type="EMBL" id="UGGT01000001">
    <property type="protein sequence ID" value="STO21588.1"/>
    <property type="molecule type" value="Genomic_DNA"/>
</dbReference>
<dbReference type="Proteomes" id="UP000254554">
    <property type="component" value="Unassembled WGS sequence"/>
</dbReference>